<feature type="compositionally biased region" description="Basic and acidic residues" evidence="1">
    <location>
        <begin position="24"/>
        <end position="34"/>
    </location>
</feature>
<organism evidence="2 3">
    <name type="scientific">Portunus trituberculatus</name>
    <name type="common">Swimming crab</name>
    <name type="synonym">Neptunus trituberculatus</name>
    <dbReference type="NCBI Taxonomy" id="210409"/>
    <lineage>
        <taxon>Eukaryota</taxon>
        <taxon>Metazoa</taxon>
        <taxon>Ecdysozoa</taxon>
        <taxon>Arthropoda</taxon>
        <taxon>Crustacea</taxon>
        <taxon>Multicrustacea</taxon>
        <taxon>Malacostraca</taxon>
        <taxon>Eumalacostraca</taxon>
        <taxon>Eucarida</taxon>
        <taxon>Decapoda</taxon>
        <taxon>Pleocyemata</taxon>
        <taxon>Brachyura</taxon>
        <taxon>Eubrachyura</taxon>
        <taxon>Portunoidea</taxon>
        <taxon>Portunidae</taxon>
        <taxon>Portuninae</taxon>
        <taxon>Portunus</taxon>
    </lineage>
</organism>
<dbReference type="Proteomes" id="UP000324222">
    <property type="component" value="Unassembled WGS sequence"/>
</dbReference>
<accession>A0A5B7IDQ2</accession>
<evidence type="ECO:0000313" key="3">
    <source>
        <dbReference type="Proteomes" id="UP000324222"/>
    </source>
</evidence>
<keyword evidence="3" id="KW-1185">Reference proteome</keyword>
<dbReference type="AlphaFoldDB" id="A0A5B7IDQ2"/>
<protein>
    <submittedName>
        <fullName evidence="2">Uncharacterized protein</fullName>
    </submittedName>
</protein>
<comment type="caution">
    <text evidence="2">The sequence shown here is derived from an EMBL/GenBank/DDBJ whole genome shotgun (WGS) entry which is preliminary data.</text>
</comment>
<proteinExistence type="predicted"/>
<evidence type="ECO:0000313" key="2">
    <source>
        <dbReference type="EMBL" id="MPC79959.1"/>
    </source>
</evidence>
<reference evidence="2 3" key="1">
    <citation type="submission" date="2019-05" db="EMBL/GenBank/DDBJ databases">
        <title>Another draft genome of Portunus trituberculatus and its Hox gene families provides insights of decapod evolution.</title>
        <authorList>
            <person name="Jeong J.-H."/>
            <person name="Song I."/>
            <person name="Kim S."/>
            <person name="Choi T."/>
            <person name="Kim D."/>
            <person name="Ryu S."/>
            <person name="Kim W."/>
        </authorList>
    </citation>
    <scope>NUCLEOTIDE SEQUENCE [LARGE SCALE GENOMIC DNA]</scope>
    <source>
        <tissue evidence="2">Muscle</tissue>
    </source>
</reference>
<evidence type="ECO:0000256" key="1">
    <source>
        <dbReference type="SAM" id="MobiDB-lite"/>
    </source>
</evidence>
<feature type="region of interest" description="Disordered" evidence="1">
    <location>
        <begin position="18"/>
        <end position="40"/>
    </location>
</feature>
<gene>
    <name evidence="2" type="ORF">E2C01_074519</name>
</gene>
<dbReference type="EMBL" id="VSRR010052568">
    <property type="protein sequence ID" value="MPC79959.1"/>
    <property type="molecule type" value="Genomic_DNA"/>
</dbReference>
<name>A0A5B7IDQ2_PORTR</name>
<sequence length="40" mass="4590">MLLAQCKRQPLMSNACQIEDEGPLLERSEPHTDRQLPPLM</sequence>